<dbReference type="Pfam" id="PF02769">
    <property type="entry name" value="AIRS_C"/>
    <property type="match status" value="1"/>
</dbReference>
<dbReference type="GO" id="GO:0005524">
    <property type="term" value="F:ATP binding"/>
    <property type="evidence" value="ECO:0007669"/>
    <property type="project" value="UniProtKB-UniRule"/>
</dbReference>
<evidence type="ECO:0000313" key="6">
    <source>
        <dbReference type="Proteomes" id="UP000278756"/>
    </source>
</evidence>
<feature type="binding site" evidence="2">
    <location>
        <position position="48"/>
    </location>
    <ligand>
        <name>Mg(2+)</name>
        <dbReference type="ChEBI" id="CHEBI:18420"/>
        <label>1</label>
    </ligand>
</feature>
<dbReference type="PANTHER" id="PTHR30270:SF0">
    <property type="entry name" value="THIAMINE-MONOPHOSPHATE KINASE"/>
    <property type="match status" value="1"/>
</dbReference>
<keyword evidence="2" id="KW-0067">ATP-binding</keyword>
<feature type="binding site" evidence="2">
    <location>
        <position position="31"/>
    </location>
    <ligand>
        <name>Mg(2+)</name>
        <dbReference type="ChEBI" id="CHEBI:18420"/>
        <label>4</label>
    </ligand>
</feature>
<dbReference type="PIRSF" id="PIRSF005303">
    <property type="entry name" value="Thiam_monoph_kin"/>
    <property type="match status" value="1"/>
</dbReference>
<comment type="pathway">
    <text evidence="2">Cofactor biosynthesis; thiamine diphosphate biosynthesis; thiamine diphosphate from thiamine phosphate: step 1/1.</text>
</comment>
<feature type="binding site" evidence="2">
    <location>
        <position position="124"/>
    </location>
    <ligand>
        <name>Mg(2+)</name>
        <dbReference type="ChEBI" id="CHEBI:18420"/>
        <label>1</label>
    </ligand>
</feature>
<feature type="binding site" evidence="2">
    <location>
        <position position="55"/>
    </location>
    <ligand>
        <name>substrate</name>
    </ligand>
</feature>
<feature type="domain" description="PurM-like N-terminal" evidence="3">
    <location>
        <begin position="30"/>
        <end position="141"/>
    </location>
</feature>
<dbReference type="OrthoDB" id="9802811at2"/>
<sequence length="320" mass="33714">MTGDNSEFSVIDRLFKPLAGLNAEARGLIDDVAVLGAREGYDLVVTTDAMVEGVHFLSTDPLDQVARKLLRVNISDLVAKGADPYGYQLLTAWPKGMAYEGKAAFAAGLRLDQDEFDFDLFGGDTVSTEGPLLLSITAFGHAPVGRALSRAGARVGDHVLVGGFIGDAHLGLRVLRGEFDELSEAHKAHLVQAYRLPQPRDDLAEVVLDHAHASMDVSDGLIADALHMARASEVALVIDLDRVPTSAAARAAIAQGADVTDLITGGDDYQILCTANASGAEALKAAGFYEIGHCEAGTGEVSVISGGKVIEIEDKGWVHV</sequence>
<dbReference type="Gene3D" id="3.30.1330.10">
    <property type="entry name" value="PurM-like, N-terminal domain"/>
    <property type="match status" value="1"/>
</dbReference>
<keyword evidence="2" id="KW-0460">Magnesium</keyword>
<protein>
    <recommendedName>
        <fullName evidence="2">Thiamine-monophosphate kinase</fullName>
        <shortName evidence="2">TMP kinase</shortName>
        <shortName evidence="2">Thiamine-phosphate kinase</shortName>
        <ecNumber evidence="2">2.7.4.16</ecNumber>
    </recommendedName>
</protein>
<evidence type="ECO:0000256" key="2">
    <source>
        <dbReference type="HAMAP-Rule" id="MF_02128"/>
    </source>
</evidence>
<dbReference type="GO" id="GO:0000287">
    <property type="term" value="F:magnesium ion binding"/>
    <property type="evidence" value="ECO:0007669"/>
    <property type="project" value="UniProtKB-UniRule"/>
</dbReference>
<keyword evidence="1 2" id="KW-0784">Thiamine biosynthesis</keyword>
<dbReference type="CDD" id="cd02194">
    <property type="entry name" value="ThiL"/>
    <property type="match status" value="1"/>
</dbReference>
<reference evidence="6" key="1">
    <citation type="journal article" date="2017" name="Biotechnol. Biofuels">
        <title>Evaluation of environmental bacterial communities as a factor affecting the growth of duckweed Lemna minor.</title>
        <authorList>
            <person name="Ishizawa H."/>
            <person name="Kuroda M."/>
            <person name="Morikawa M."/>
            <person name="Ike M."/>
        </authorList>
    </citation>
    <scope>NUCLEOTIDE SEQUENCE [LARGE SCALE GENOMIC DNA]</scope>
    <source>
        <strain evidence="6">M6</strain>
    </source>
</reference>
<keyword evidence="2 5" id="KW-0418">Kinase</keyword>
<dbReference type="GO" id="GO:0009228">
    <property type="term" value="P:thiamine biosynthetic process"/>
    <property type="evidence" value="ECO:0007669"/>
    <property type="project" value="UniProtKB-KW"/>
</dbReference>
<dbReference type="InterPro" id="IPR036676">
    <property type="entry name" value="PurM-like_C_sf"/>
</dbReference>
<comment type="similarity">
    <text evidence="2">Belongs to the thiamine-monophosphate kinase family.</text>
</comment>
<comment type="function">
    <text evidence="2">Catalyzes the ATP-dependent phosphorylation of thiamine-monophosphate (TMP) to form thiamine-pyrophosphate (TPP), the active form of vitamin B1.</text>
</comment>
<dbReference type="GO" id="GO:0009229">
    <property type="term" value="P:thiamine diphosphate biosynthetic process"/>
    <property type="evidence" value="ECO:0007669"/>
    <property type="project" value="UniProtKB-UniRule"/>
</dbReference>
<feature type="binding site" evidence="2">
    <location>
        <position position="76"/>
    </location>
    <ligand>
        <name>Mg(2+)</name>
        <dbReference type="ChEBI" id="CHEBI:18420"/>
        <label>2</label>
    </ligand>
</feature>
<feature type="domain" description="PurM-like C-terminal" evidence="4">
    <location>
        <begin position="155"/>
        <end position="298"/>
    </location>
</feature>
<dbReference type="UniPathway" id="UPA00060">
    <property type="reaction ID" value="UER00142"/>
</dbReference>
<dbReference type="RefSeq" id="WP_126423817.1">
    <property type="nucleotide sequence ID" value="NZ_AP018828.1"/>
</dbReference>
<keyword evidence="2" id="KW-0547">Nucleotide-binding</keyword>
<dbReference type="SUPFAM" id="SSF56042">
    <property type="entry name" value="PurM C-terminal domain-like"/>
    <property type="match status" value="1"/>
</dbReference>
<feature type="binding site" evidence="2">
    <location>
        <position position="76"/>
    </location>
    <ligand>
        <name>Mg(2+)</name>
        <dbReference type="ChEBI" id="CHEBI:18420"/>
        <label>3</label>
    </ligand>
</feature>
<organism evidence="5 6">
    <name type="scientific">Asticcacaulis excentricus</name>
    <dbReference type="NCBI Taxonomy" id="78587"/>
    <lineage>
        <taxon>Bacteria</taxon>
        <taxon>Pseudomonadati</taxon>
        <taxon>Pseudomonadota</taxon>
        <taxon>Alphaproteobacteria</taxon>
        <taxon>Caulobacterales</taxon>
        <taxon>Caulobacteraceae</taxon>
        <taxon>Asticcacaulis</taxon>
    </lineage>
</organism>
<feature type="binding site" evidence="2">
    <location>
        <position position="216"/>
    </location>
    <ligand>
        <name>Mg(2+)</name>
        <dbReference type="ChEBI" id="CHEBI:18420"/>
        <label>3</label>
    </ligand>
</feature>
<dbReference type="PANTHER" id="PTHR30270">
    <property type="entry name" value="THIAMINE-MONOPHOSPHATE KINASE"/>
    <property type="match status" value="1"/>
</dbReference>
<dbReference type="Proteomes" id="UP000278756">
    <property type="component" value="Chromosome 2"/>
</dbReference>
<dbReference type="InterPro" id="IPR006283">
    <property type="entry name" value="ThiL-like"/>
</dbReference>
<comment type="miscellaneous">
    <text evidence="2">Reaction mechanism of ThiL seems to utilize a direct, inline transfer of the gamma-phosphate of ATP to TMP rather than a phosphorylated enzyme intermediate.</text>
</comment>
<keyword evidence="2" id="KW-0479">Metal-binding</keyword>
<feature type="binding site" evidence="2">
    <location>
        <position position="218"/>
    </location>
    <ligand>
        <name>ATP</name>
        <dbReference type="ChEBI" id="CHEBI:30616"/>
    </ligand>
</feature>
<comment type="caution">
    <text evidence="2">Lacks conserved residue(s) required for the propagation of feature annotation.</text>
</comment>
<gene>
    <name evidence="2" type="primary">thiL</name>
    <name evidence="5" type="ORF">EM6_2845</name>
</gene>
<dbReference type="SUPFAM" id="SSF55326">
    <property type="entry name" value="PurM N-terminal domain-like"/>
    <property type="match status" value="1"/>
</dbReference>
<dbReference type="NCBIfam" id="TIGR01379">
    <property type="entry name" value="thiL"/>
    <property type="match status" value="1"/>
</dbReference>
<name>A0A3G9GA60_9CAUL</name>
<evidence type="ECO:0000256" key="1">
    <source>
        <dbReference type="ARBA" id="ARBA00022977"/>
    </source>
</evidence>
<feature type="binding site" evidence="2">
    <location>
        <position position="47"/>
    </location>
    <ligand>
        <name>Mg(2+)</name>
        <dbReference type="ChEBI" id="CHEBI:18420"/>
        <label>1</label>
    </ligand>
</feature>
<feature type="binding site" evidence="2">
    <location>
        <position position="219"/>
    </location>
    <ligand>
        <name>Mg(2+)</name>
        <dbReference type="ChEBI" id="CHEBI:18420"/>
        <label>5</label>
    </ligand>
</feature>
<reference evidence="6" key="2">
    <citation type="journal article" date="2017" name="Plant Physiol. Biochem.">
        <title>Differential oxidative and antioxidative response of duckweed Lemna minor toward plant growth promoting/inhibiting bacteria.</title>
        <authorList>
            <person name="Ishizawa H."/>
            <person name="Kuroda M."/>
            <person name="Morikawa M."/>
            <person name="Ike M."/>
        </authorList>
    </citation>
    <scope>NUCLEOTIDE SEQUENCE [LARGE SCALE GENOMIC DNA]</scope>
    <source>
        <strain evidence="6">M6</strain>
    </source>
</reference>
<dbReference type="Pfam" id="PF00586">
    <property type="entry name" value="AIRS"/>
    <property type="match status" value="1"/>
</dbReference>
<dbReference type="GO" id="GO:0009030">
    <property type="term" value="F:thiamine-phosphate kinase activity"/>
    <property type="evidence" value="ECO:0007669"/>
    <property type="project" value="UniProtKB-UniRule"/>
</dbReference>
<dbReference type="InterPro" id="IPR036921">
    <property type="entry name" value="PurM-like_N_sf"/>
</dbReference>
<evidence type="ECO:0000259" key="4">
    <source>
        <dbReference type="Pfam" id="PF02769"/>
    </source>
</evidence>
<accession>A0A3G9GA60</accession>
<proteinExistence type="inferred from homology"/>
<dbReference type="InterPro" id="IPR010918">
    <property type="entry name" value="PurM-like_C_dom"/>
</dbReference>
<feature type="binding site" evidence="2">
    <location>
        <position position="317"/>
    </location>
    <ligand>
        <name>substrate</name>
    </ligand>
</feature>
<keyword evidence="2 5" id="KW-0808">Transferase</keyword>
<evidence type="ECO:0000313" key="5">
    <source>
        <dbReference type="EMBL" id="BBF82213.1"/>
    </source>
</evidence>
<evidence type="ECO:0000259" key="3">
    <source>
        <dbReference type="Pfam" id="PF00586"/>
    </source>
</evidence>
<feature type="binding site" evidence="2">
    <location>
        <position position="48"/>
    </location>
    <ligand>
        <name>Mg(2+)</name>
        <dbReference type="ChEBI" id="CHEBI:18420"/>
        <label>2</label>
    </ligand>
</feature>
<dbReference type="EC" id="2.7.4.16" evidence="2"/>
<feature type="binding site" evidence="2">
    <location>
        <position position="46"/>
    </location>
    <ligand>
        <name>Mg(2+)</name>
        <dbReference type="ChEBI" id="CHEBI:18420"/>
        <label>4</label>
    </ligand>
</feature>
<dbReference type="HAMAP" id="MF_02128">
    <property type="entry name" value="TMP_kinase"/>
    <property type="match status" value="1"/>
</dbReference>
<comment type="catalytic activity">
    <reaction evidence="2">
        <text>thiamine phosphate + ATP = thiamine diphosphate + ADP</text>
        <dbReference type="Rhea" id="RHEA:15913"/>
        <dbReference type="ChEBI" id="CHEBI:30616"/>
        <dbReference type="ChEBI" id="CHEBI:37575"/>
        <dbReference type="ChEBI" id="CHEBI:58937"/>
        <dbReference type="ChEBI" id="CHEBI:456216"/>
        <dbReference type="EC" id="2.7.4.16"/>
    </reaction>
</comment>
<feature type="binding site" evidence="2">
    <location>
        <position position="76"/>
    </location>
    <ligand>
        <name>Mg(2+)</name>
        <dbReference type="ChEBI" id="CHEBI:18420"/>
        <label>4</label>
    </ligand>
</feature>
<feature type="binding site" evidence="2">
    <location>
        <position position="150"/>
    </location>
    <ligand>
        <name>ATP</name>
        <dbReference type="ChEBI" id="CHEBI:30616"/>
    </ligand>
</feature>
<dbReference type="AlphaFoldDB" id="A0A3G9GA60"/>
<dbReference type="Gene3D" id="3.90.650.10">
    <property type="entry name" value="PurM-like C-terminal domain"/>
    <property type="match status" value="1"/>
</dbReference>
<dbReference type="EMBL" id="AP018828">
    <property type="protein sequence ID" value="BBF82213.1"/>
    <property type="molecule type" value="Genomic_DNA"/>
</dbReference>
<dbReference type="InterPro" id="IPR016188">
    <property type="entry name" value="PurM-like_N"/>
</dbReference>
<feature type="binding site" evidence="2">
    <location>
        <position position="267"/>
    </location>
    <ligand>
        <name>substrate</name>
    </ligand>
</feature>
<feature type="binding site" evidence="2">
    <location>
        <begin position="123"/>
        <end position="124"/>
    </location>
    <ligand>
        <name>ATP</name>
        <dbReference type="ChEBI" id="CHEBI:30616"/>
    </ligand>
</feature>
<feature type="binding site" evidence="2">
    <location>
        <position position="31"/>
    </location>
    <ligand>
        <name>Mg(2+)</name>
        <dbReference type="ChEBI" id="CHEBI:18420"/>
        <label>3</label>
    </ligand>
</feature>